<evidence type="ECO:0000256" key="1">
    <source>
        <dbReference type="SAM" id="SignalP"/>
    </source>
</evidence>
<dbReference type="PROSITE" id="PS51257">
    <property type="entry name" value="PROKAR_LIPOPROTEIN"/>
    <property type="match status" value="1"/>
</dbReference>
<comment type="caution">
    <text evidence="2">The sequence shown here is derived from an EMBL/GenBank/DDBJ whole genome shotgun (WGS) entry which is preliminary data.</text>
</comment>
<proteinExistence type="predicted"/>
<name>A0A7V2ZII1_9BACT</name>
<dbReference type="AlphaFoldDB" id="A0A7V2ZII1"/>
<protein>
    <recommendedName>
        <fullName evidence="3">DUF4843 domain-containing protein</fullName>
    </recommendedName>
</protein>
<evidence type="ECO:0008006" key="3">
    <source>
        <dbReference type="Google" id="ProtNLM"/>
    </source>
</evidence>
<dbReference type="EMBL" id="DSUJ01000008">
    <property type="protein sequence ID" value="HFI90584.1"/>
    <property type="molecule type" value="Genomic_DNA"/>
</dbReference>
<feature type="chain" id="PRO_5030908012" description="DUF4843 domain-containing protein" evidence="1">
    <location>
        <begin position="21"/>
        <end position="253"/>
    </location>
</feature>
<organism evidence="2">
    <name type="scientific">Ignavibacterium album</name>
    <dbReference type="NCBI Taxonomy" id="591197"/>
    <lineage>
        <taxon>Bacteria</taxon>
        <taxon>Pseudomonadati</taxon>
        <taxon>Ignavibacteriota</taxon>
        <taxon>Ignavibacteria</taxon>
        <taxon>Ignavibacteriales</taxon>
        <taxon>Ignavibacteriaceae</taxon>
        <taxon>Ignavibacterium</taxon>
    </lineage>
</organism>
<keyword evidence="1" id="KW-0732">Signal</keyword>
<evidence type="ECO:0000313" key="2">
    <source>
        <dbReference type="EMBL" id="HFI90584.1"/>
    </source>
</evidence>
<dbReference type="Gene3D" id="2.40.360.20">
    <property type="match status" value="1"/>
</dbReference>
<feature type="signal peptide" evidence="1">
    <location>
        <begin position="1"/>
        <end position="20"/>
    </location>
</feature>
<gene>
    <name evidence="2" type="ORF">ENS31_03510</name>
</gene>
<reference evidence="2" key="1">
    <citation type="journal article" date="2020" name="mSystems">
        <title>Genome- and Community-Level Interaction Insights into Carbon Utilization and Element Cycling Functions of Hydrothermarchaeota in Hydrothermal Sediment.</title>
        <authorList>
            <person name="Zhou Z."/>
            <person name="Liu Y."/>
            <person name="Xu W."/>
            <person name="Pan J."/>
            <person name="Luo Z.H."/>
            <person name="Li M."/>
        </authorList>
    </citation>
    <scope>NUCLEOTIDE SEQUENCE [LARGE SCALE GENOMIC DNA]</scope>
    <source>
        <strain evidence="2">SpSt-479</strain>
    </source>
</reference>
<sequence length="253" mass="28254">MKYILSLLIAGILLAGISCKDNDIINPPIDNKDYFPAKVGAKYIYNLTIDTSLVLNGSRISDVASTTTISGTDYFVQIDSVIIEMALTLDTTFFRKSNTGTFYFVDTTGLGILVPDSLRNLLKVDTESRLLFFPLQLNQTWPVYKIDITVGGIPIFSPVKTSAKVLGIQQLTVSFRGSQQTIDVYKIEYKLEVQLDPQAPAENFYAYGYIAENIGFVKWEGESFVLNLIRGGRLDLSFPSGFYTEVLNNYFIP</sequence>
<accession>A0A7V2ZII1</accession>